<feature type="region of interest" description="Disordered" evidence="1">
    <location>
        <begin position="136"/>
        <end position="163"/>
    </location>
</feature>
<dbReference type="AlphaFoldDB" id="A0A167KT98"/>
<accession>A0A167KT98</accession>
<gene>
    <name evidence="2" type="ORF">CALVIDRAFT_185671</name>
</gene>
<feature type="compositionally biased region" description="Pro residues" evidence="1">
    <location>
        <begin position="272"/>
        <end position="282"/>
    </location>
</feature>
<organism evidence="2 3">
    <name type="scientific">Calocera viscosa (strain TUFC12733)</name>
    <dbReference type="NCBI Taxonomy" id="1330018"/>
    <lineage>
        <taxon>Eukaryota</taxon>
        <taxon>Fungi</taxon>
        <taxon>Dikarya</taxon>
        <taxon>Basidiomycota</taxon>
        <taxon>Agaricomycotina</taxon>
        <taxon>Dacrymycetes</taxon>
        <taxon>Dacrymycetales</taxon>
        <taxon>Dacrymycetaceae</taxon>
        <taxon>Calocera</taxon>
    </lineage>
</organism>
<reference evidence="2 3" key="1">
    <citation type="journal article" date="2016" name="Mol. Biol. Evol.">
        <title>Comparative Genomics of Early-Diverging Mushroom-Forming Fungi Provides Insights into the Origins of Lignocellulose Decay Capabilities.</title>
        <authorList>
            <person name="Nagy L.G."/>
            <person name="Riley R."/>
            <person name="Tritt A."/>
            <person name="Adam C."/>
            <person name="Daum C."/>
            <person name="Floudas D."/>
            <person name="Sun H."/>
            <person name="Yadav J.S."/>
            <person name="Pangilinan J."/>
            <person name="Larsson K.H."/>
            <person name="Matsuura K."/>
            <person name="Barry K."/>
            <person name="Labutti K."/>
            <person name="Kuo R."/>
            <person name="Ohm R.A."/>
            <person name="Bhattacharya S.S."/>
            <person name="Shirouzu T."/>
            <person name="Yoshinaga Y."/>
            <person name="Martin F.M."/>
            <person name="Grigoriev I.V."/>
            <person name="Hibbett D.S."/>
        </authorList>
    </citation>
    <scope>NUCLEOTIDE SEQUENCE [LARGE SCALE GENOMIC DNA]</scope>
    <source>
        <strain evidence="2 3">TUFC12733</strain>
    </source>
</reference>
<proteinExistence type="predicted"/>
<dbReference type="Proteomes" id="UP000076738">
    <property type="component" value="Unassembled WGS sequence"/>
</dbReference>
<protein>
    <submittedName>
        <fullName evidence="2">Uncharacterized protein</fullName>
    </submittedName>
</protein>
<evidence type="ECO:0000256" key="1">
    <source>
        <dbReference type="SAM" id="MobiDB-lite"/>
    </source>
</evidence>
<evidence type="ECO:0000313" key="2">
    <source>
        <dbReference type="EMBL" id="KZO94978.1"/>
    </source>
</evidence>
<sequence>MSISYSSVPNASPPSWHRAAASLSSLASSLPFQLQQTLGLSIWSTPGPREDIPDIVLIPPCDARAAGDKRIEGGEQTPHRAFLQRRPSPSRPELSTPTRPTQPPPASLRSTPATSRREQGERLFIACYPCSSAPRAAEEQPLRRAASHAPAERSEVRHPSPALEEPLPCWRPAWAEKAHEPAATHLTYPREEAAGVYRWVSEGVGGLQLPSQRRSSCPRTRAWLRSTAQRGRCGALGNAPRLLQRERAGWRSPARAPAHACTSAPGTRRPPACEPPCQLPRV</sequence>
<evidence type="ECO:0000313" key="3">
    <source>
        <dbReference type="Proteomes" id="UP000076738"/>
    </source>
</evidence>
<feature type="region of interest" description="Disordered" evidence="1">
    <location>
        <begin position="69"/>
        <end position="117"/>
    </location>
</feature>
<name>A0A167KT98_CALVF</name>
<feature type="region of interest" description="Disordered" evidence="1">
    <location>
        <begin position="247"/>
        <end position="282"/>
    </location>
</feature>
<keyword evidence="3" id="KW-1185">Reference proteome</keyword>
<dbReference type="EMBL" id="KV417291">
    <property type="protein sequence ID" value="KZO94978.1"/>
    <property type="molecule type" value="Genomic_DNA"/>
</dbReference>
<dbReference type="OrthoDB" id="10683505at2759"/>